<protein>
    <submittedName>
        <fullName evidence="2">NRF domain-containing protein</fullName>
    </submittedName>
</protein>
<sequence>NRFHGEASFRLDSGDVRPHGRLRRGAFKWRPIKRNLPGAMKTLPWTGIAALWSMFPPSSSKPCMGLGGNGLVVHGVRQTGKRKIIKELPAANFAGDYFKFHIGICLPSTCTANDLKEMLGLVPIDFVPLGVHRCEDGRTKSVNIHQMVFLAVLALLAALVLSGTVVDAWQHLKNTELKDEQKGVGDKIS</sequence>
<reference evidence="2 3" key="1">
    <citation type="submission" date="2021-06" db="EMBL/GenBank/DDBJ databases">
        <title>Caerostris extrusa draft genome.</title>
        <authorList>
            <person name="Kono N."/>
            <person name="Arakawa K."/>
        </authorList>
    </citation>
    <scope>NUCLEOTIDE SEQUENCE [LARGE SCALE GENOMIC DNA]</scope>
</reference>
<dbReference type="Proteomes" id="UP001054945">
    <property type="component" value="Unassembled WGS sequence"/>
</dbReference>
<proteinExistence type="predicted"/>
<organism evidence="2 3">
    <name type="scientific">Caerostris extrusa</name>
    <name type="common">Bark spider</name>
    <name type="synonym">Caerostris bankana</name>
    <dbReference type="NCBI Taxonomy" id="172846"/>
    <lineage>
        <taxon>Eukaryota</taxon>
        <taxon>Metazoa</taxon>
        <taxon>Ecdysozoa</taxon>
        <taxon>Arthropoda</taxon>
        <taxon>Chelicerata</taxon>
        <taxon>Arachnida</taxon>
        <taxon>Araneae</taxon>
        <taxon>Araneomorphae</taxon>
        <taxon>Entelegynae</taxon>
        <taxon>Araneoidea</taxon>
        <taxon>Araneidae</taxon>
        <taxon>Caerostris</taxon>
    </lineage>
</organism>
<feature type="non-terminal residue" evidence="2">
    <location>
        <position position="1"/>
    </location>
</feature>
<keyword evidence="3" id="KW-1185">Reference proteome</keyword>
<evidence type="ECO:0000313" key="2">
    <source>
        <dbReference type="EMBL" id="GIY28547.1"/>
    </source>
</evidence>
<comment type="caution">
    <text evidence="2">The sequence shown here is derived from an EMBL/GenBank/DDBJ whole genome shotgun (WGS) entry which is preliminary data.</text>
</comment>
<evidence type="ECO:0000313" key="3">
    <source>
        <dbReference type="Proteomes" id="UP001054945"/>
    </source>
</evidence>
<keyword evidence="1" id="KW-0472">Membrane</keyword>
<dbReference type="EMBL" id="BPLR01008955">
    <property type="protein sequence ID" value="GIY28547.1"/>
    <property type="molecule type" value="Genomic_DNA"/>
</dbReference>
<evidence type="ECO:0000256" key="1">
    <source>
        <dbReference type="SAM" id="Phobius"/>
    </source>
</evidence>
<name>A0AAV4S710_CAEEX</name>
<keyword evidence="1" id="KW-1133">Transmembrane helix</keyword>
<gene>
    <name evidence="2" type="primary">AVEN_142963_1</name>
    <name evidence="2" type="ORF">CEXT_333061</name>
</gene>
<dbReference type="AlphaFoldDB" id="A0AAV4S710"/>
<keyword evidence="1" id="KW-0812">Transmembrane</keyword>
<feature type="transmembrane region" description="Helical" evidence="1">
    <location>
        <begin position="148"/>
        <end position="169"/>
    </location>
</feature>
<accession>A0AAV4S710</accession>